<dbReference type="EMBL" id="CP001101">
    <property type="protein sequence ID" value="ACE03658.1"/>
    <property type="molecule type" value="Genomic_DNA"/>
</dbReference>
<dbReference type="KEGG" id="cpb:Cphamn1_0700"/>
<evidence type="ECO:0000256" key="4">
    <source>
        <dbReference type="ARBA" id="ARBA00022840"/>
    </source>
</evidence>
<dbReference type="OrthoDB" id="9785229at2"/>
<dbReference type="GO" id="GO:0015807">
    <property type="term" value="P:L-amino acid transport"/>
    <property type="evidence" value="ECO:0007669"/>
    <property type="project" value="TreeGrafter"/>
</dbReference>
<dbReference type="PANTHER" id="PTHR43820">
    <property type="entry name" value="HIGH-AFFINITY BRANCHED-CHAIN AMINO ACID TRANSPORT ATP-BINDING PROTEIN LIVF"/>
    <property type="match status" value="1"/>
</dbReference>
<dbReference type="SMART" id="SM00382">
    <property type="entry name" value="AAA"/>
    <property type="match status" value="1"/>
</dbReference>
<evidence type="ECO:0000256" key="1">
    <source>
        <dbReference type="ARBA" id="ARBA00005417"/>
    </source>
</evidence>
<dbReference type="InterPro" id="IPR027417">
    <property type="entry name" value="P-loop_NTPase"/>
</dbReference>
<evidence type="ECO:0000256" key="5">
    <source>
        <dbReference type="ARBA" id="ARBA00022970"/>
    </source>
</evidence>
<proteinExistence type="inferred from homology"/>
<dbReference type="HOGENOM" id="CLU_000604_1_2_10"/>
<name>B3ENC8_CHLPB</name>
<keyword evidence="4" id="KW-0067">ATP-binding</keyword>
<evidence type="ECO:0000256" key="2">
    <source>
        <dbReference type="ARBA" id="ARBA00022448"/>
    </source>
</evidence>
<dbReference type="Gene3D" id="3.40.50.300">
    <property type="entry name" value="P-loop containing nucleotide triphosphate hydrolases"/>
    <property type="match status" value="1"/>
</dbReference>
<dbReference type="GO" id="GO:0016887">
    <property type="term" value="F:ATP hydrolysis activity"/>
    <property type="evidence" value="ECO:0007669"/>
    <property type="project" value="InterPro"/>
</dbReference>
<dbReference type="Pfam" id="PF00005">
    <property type="entry name" value="ABC_tran"/>
    <property type="match status" value="1"/>
</dbReference>
<dbReference type="InterPro" id="IPR003593">
    <property type="entry name" value="AAA+_ATPase"/>
</dbReference>
<accession>B3ENC8</accession>
<organism evidence="7">
    <name type="scientific">Chlorobium phaeobacteroides (strain BS1)</name>
    <dbReference type="NCBI Taxonomy" id="331678"/>
    <lineage>
        <taxon>Bacteria</taxon>
        <taxon>Pseudomonadati</taxon>
        <taxon>Chlorobiota</taxon>
        <taxon>Chlorobiia</taxon>
        <taxon>Chlorobiales</taxon>
        <taxon>Chlorobiaceae</taxon>
        <taxon>Chlorobium/Pelodictyon group</taxon>
        <taxon>Chlorobium</taxon>
    </lineage>
</organism>
<dbReference type="STRING" id="331678.Cphamn1_0700"/>
<dbReference type="PROSITE" id="PS50893">
    <property type="entry name" value="ABC_TRANSPORTER_2"/>
    <property type="match status" value="1"/>
</dbReference>
<evidence type="ECO:0000256" key="3">
    <source>
        <dbReference type="ARBA" id="ARBA00022741"/>
    </source>
</evidence>
<feature type="domain" description="ABC transporter" evidence="6">
    <location>
        <begin position="8"/>
        <end position="237"/>
    </location>
</feature>
<dbReference type="InterPro" id="IPR017871">
    <property type="entry name" value="ABC_transporter-like_CS"/>
</dbReference>
<keyword evidence="2" id="KW-0813">Transport</keyword>
<evidence type="ECO:0000313" key="7">
    <source>
        <dbReference type="EMBL" id="ACE03658.1"/>
    </source>
</evidence>
<keyword evidence="3" id="KW-0547">Nucleotide-binding</keyword>
<dbReference type="GO" id="GO:0015658">
    <property type="term" value="F:branched-chain amino acid transmembrane transporter activity"/>
    <property type="evidence" value="ECO:0007669"/>
    <property type="project" value="TreeGrafter"/>
</dbReference>
<dbReference type="PROSITE" id="PS00211">
    <property type="entry name" value="ABC_TRANSPORTER_1"/>
    <property type="match status" value="1"/>
</dbReference>
<comment type="similarity">
    <text evidence="1">Belongs to the ABC transporter superfamily.</text>
</comment>
<dbReference type="InterPro" id="IPR052156">
    <property type="entry name" value="BCAA_Transport_ATP-bd_LivF"/>
</dbReference>
<dbReference type="AlphaFoldDB" id="B3ENC8"/>
<dbReference type="GO" id="GO:0005524">
    <property type="term" value="F:ATP binding"/>
    <property type="evidence" value="ECO:0007669"/>
    <property type="project" value="UniProtKB-KW"/>
</dbReference>
<protein>
    <submittedName>
        <fullName evidence="7">ABC transporter-related protein</fullName>
    </submittedName>
</protein>
<gene>
    <name evidence="7" type="ordered locus">Cphamn1_0700</name>
</gene>
<dbReference type="InterPro" id="IPR003439">
    <property type="entry name" value="ABC_transporter-like_ATP-bd"/>
</dbReference>
<sequence length="239" mass="26392">MSIGENILKIDHLSVGYGQKTVLQNASLSLNKGEVLAIIGQNGSGKSTLLKAIGGLVALKTGKVMYKDESLPPLHPHILIKKGISSFLQGGLILPALTVEEHFVLAARQCAKNLDEKLSDMIYDHFPSLKELRMHRAGNLSGGERQMLSFGILLVHDTKTWLLDEPTAGLAPEIVDFTVRFLEHKKREDGISMLLVEHNMDVAFRLASQVIIAKGGSLTRKFAPEEFNKETFLETFVYN</sequence>
<dbReference type="SUPFAM" id="SSF52540">
    <property type="entry name" value="P-loop containing nucleoside triphosphate hydrolases"/>
    <property type="match status" value="1"/>
</dbReference>
<keyword evidence="5" id="KW-0029">Amino-acid transport</keyword>
<evidence type="ECO:0000259" key="6">
    <source>
        <dbReference type="PROSITE" id="PS50893"/>
    </source>
</evidence>
<reference evidence="7" key="1">
    <citation type="submission" date="2008-06" db="EMBL/GenBank/DDBJ databases">
        <title>Complete sequence of Chlorobium phaeobacteroides BS1.</title>
        <authorList>
            <consortium name="US DOE Joint Genome Institute"/>
            <person name="Lucas S."/>
            <person name="Copeland A."/>
            <person name="Lapidus A."/>
            <person name="Glavina del Rio T."/>
            <person name="Dalin E."/>
            <person name="Tice H."/>
            <person name="Bruce D."/>
            <person name="Goodwin L."/>
            <person name="Pitluck S."/>
            <person name="Schmutz J."/>
            <person name="Larimer F."/>
            <person name="Land M."/>
            <person name="Hauser L."/>
            <person name="Kyrpides N."/>
            <person name="Ovchinnikova G."/>
            <person name="Li T."/>
            <person name="Liu Z."/>
            <person name="Zhao F."/>
            <person name="Overmann J."/>
            <person name="Bryant D.A."/>
            <person name="Richardson P."/>
        </authorList>
    </citation>
    <scope>NUCLEOTIDE SEQUENCE [LARGE SCALE GENOMIC DNA]</scope>
    <source>
        <strain evidence="7">BS1</strain>
    </source>
</reference>
<dbReference type="PANTHER" id="PTHR43820:SF4">
    <property type="entry name" value="HIGH-AFFINITY BRANCHED-CHAIN AMINO ACID TRANSPORT ATP-BINDING PROTEIN LIVF"/>
    <property type="match status" value="1"/>
</dbReference>
<dbReference type="eggNOG" id="COG0410">
    <property type="taxonomic scope" value="Bacteria"/>
</dbReference>